<evidence type="ECO:0000313" key="7">
    <source>
        <dbReference type="Proteomes" id="UP001165481"/>
    </source>
</evidence>
<comment type="caution">
    <text evidence="6">The sequence shown here is derived from an EMBL/GenBank/DDBJ whole genome shotgun (WGS) entry which is preliminary data.</text>
</comment>
<dbReference type="EMBL" id="JAKZJU020000001">
    <property type="protein sequence ID" value="MDL2059805.1"/>
    <property type="molecule type" value="Genomic_DNA"/>
</dbReference>
<keyword evidence="3" id="KW-0238">DNA-binding</keyword>
<reference evidence="6" key="1">
    <citation type="submission" date="2023-03" db="EMBL/GenBank/DDBJ databases">
        <title>Mesosutterella sp. nov. isolated from porcine feces.</title>
        <authorList>
            <person name="Yu S."/>
        </authorList>
    </citation>
    <scope>NUCLEOTIDE SEQUENCE</scope>
    <source>
        <strain evidence="6">AGMB02718</strain>
    </source>
</reference>
<dbReference type="SUPFAM" id="SSF53850">
    <property type="entry name" value="Periplasmic binding protein-like II"/>
    <property type="match status" value="1"/>
</dbReference>
<dbReference type="PANTHER" id="PTHR30419">
    <property type="entry name" value="HTH-TYPE TRANSCRIPTIONAL REGULATOR YBHD"/>
    <property type="match status" value="1"/>
</dbReference>
<dbReference type="Gene3D" id="1.10.10.10">
    <property type="entry name" value="Winged helix-like DNA-binding domain superfamily/Winged helix DNA-binding domain"/>
    <property type="match status" value="1"/>
</dbReference>
<evidence type="ECO:0000256" key="4">
    <source>
        <dbReference type="ARBA" id="ARBA00023163"/>
    </source>
</evidence>
<name>A0ABT7IPB7_9BURK</name>
<evidence type="ECO:0000256" key="3">
    <source>
        <dbReference type="ARBA" id="ARBA00023125"/>
    </source>
</evidence>
<accession>A0ABT7IPB7</accession>
<dbReference type="InterPro" id="IPR005119">
    <property type="entry name" value="LysR_subst-bd"/>
</dbReference>
<evidence type="ECO:0000313" key="6">
    <source>
        <dbReference type="EMBL" id="MDL2059805.1"/>
    </source>
</evidence>
<dbReference type="Proteomes" id="UP001165481">
    <property type="component" value="Unassembled WGS sequence"/>
</dbReference>
<dbReference type="InterPro" id="IPR050950">
    <property type="entry name" value="HTH-type_LysR_regulators"/>
</dbReference>
<feature type="domain" description="HTH lysR-type" evidence="5">
    <location>
        <begin position="4"/>
        <end position="61"/>
    </location>
</feature>
<comment type="similarity">
    <text evidence="1">Belongs to the LysR transcriptional regulatory family.</text>
</comment>
<organism evidence="6 7">
    <name type="scientific">Mesosutterella faecium</name>
    <dbReference type="NCBI Taxonomy" id="2925194"/>
    <lineage>
        <taxon>Bacteria</taxon>
        <taxon>Pseudomonadati</taxon>
        <taxon>Pseudomonadota</taxon>
        <taxon>Betaproteobacteria</taxon>
        <taxon>Burkholderiales</taxon>
        <taxon>Sutterellaceae</taxon>
        <taxon>Mesosutterella</taxon>
    </lineage>
</organism>
<dbReference type="SUPFAM" id="SSF46785">
    <property type="entry name" value="Winged helix' DNA-binding domain"/>
    <property type="match status" value="1"/>
</dbReference>
<dbReference type="InterPro" id="IPR036388">
    <property type="entry name" value="WH-like_DNA-bd_sf"/>
</dbReference>
<dbReference type="Pfam" id="PF00126">
    <property type="entry name" value="HTH_1"/>
    <property type="match status" value="1"/>
</dbReference>
<evidence type="ECO:0000259" key="5">
    <source>
        <dbReference type="PROSITE" id="PS50931"/>
    </source>
</evidence>
<keyword evidence="4" id="KW-0804">Transcription</keyword>
<dbReference type="InterPro" id="IPR036390">
    <property type="entry name" value="WH_DNA-bd_sf"/>
</dbReference>
<keyword evidence="2" id="KW-0805">Transcription regulation</keyword>
<dbReference type="PANTHER" id="PTHR30419:SF8">
    <property type="entry name" value="NITROGEN ASSIMILATION TRANSCRIPTIONAL ACTIVATOR-RELATED"/>
    <property type="match status" value="1"/>
</dbReference>
<dbReference type="RefSeq" id="WP_243376631.1">
    <property type="nucleotide sequence ID" value="NZ_JAKZJU020000001.1"/>
</dbReference>
<protein>
    <submittedName>
        <fullName evidence="6">LysR family transcriptional regulator</fullName>
    </submittedName>
</protein>
<dbReference type="Gene3D" id="3.40.190.10">
    <property type="entry name" value="Periplasmic binding protein-like II"/>
    <property type="match status" value="2"/>
</dbReference>
<dbReference type="PROSITE" id="PS50931">
    <property type="entry name" value="HTH_LYSR"/>
    <property type="match status" value="1"/>
</dbReference>
<evidence type="ECO:0000256" key="2">
    <source>
        <dbReference type="ARBA" id="ARBA00023015"/>
    </source>
</evidence>
<proteinExistence type="inferred from homology"/>
<dbReference type="InterPro" id="IPR000847">
    <property type="entry name" value="LysR_HTH_N"/>
</dbReference>
<gene>
    <name evidence="6" type="ORF">MUN46_007670</name>
</gene>
<keyword evidence="7" id="KW-1185">Reference proteome</keyword>
<dbReference type="Pfam" id="PF03466">
    <property type="entry name" value="LysR_substrate"/>
    <property type="match status" value="1"/>
</dbReference>
<sequence>MRKPKIQQLESLVTVAKFGSINAAAKANNIPQPSLSRAIKELEETVELPLVIRGRQGITLTKAGRVFAEHVSSVLSEIDRAIEEAQAMTGRSNTKLSIGLSPITGNSIFPNALERMMNSFPDLSVHVEDNPIGQNIQHLRSGYLDLAVGNADADASFGEFTSEHLFDCPFRFVCQKGHPLEHATRLEELSEARWWVTGELQICMRKNPHFAHFSVRQGLDTRSHLVGVPLLEKGFVSLLSAVQIRKYRDRLSIIPIDCGPIVGHYSLLYRRGVPLTRAAMRMAATLHQEADAYDWHSF</sequence>
<evidence type="ECO:0000256" key="1">
    <source>
        <dbReference type="ARBA" id="ARBA00009437"/>
    </source>
</evidence>